<dbReference type="PROSITE" id="PS50280">
    <property type="entry name" value="SET"/>
    <property type="match status" value="1"/>
</dbReference>
<keyword evidence="6" id="KW-0479">Metal-binding</keyword>
<dbReference type="PROSITE" id="PS50868">
    <property type="entry name" value="POST_SET"/>
    <property type="match status" value="1"/>
</dbReference>
<dbReference type="Proteomes" id="UP000035642">
    <property type="component" value="Unassembled WGS sequence"/>
</dbReference>
<feature type="domain" description="Pre-SET" evidence="9">
    <location>
        <begin position="24"/>
        <end position="76"/>
    </location>
</feature>
<dbReference type="GO" id="GO:0042054">
    <property type="term" value="F:histone methyltransferase activity"/>
    <property type="evidence" value="ECO:0007669"/>
    <property type="project" value="InterPro"/>
</dbReference>
<dbReference type="PANTHER" id="PTHR46223">
    <property type="entry name" value="HISTONE-LYSINE N-METHYLTRANSFERASE SUV39H"/>
    <property type="match status" value="1"/>
</dbReference>
<dbReference type="AlphaFoldDB" id="A0A158P6Y1"/>
<organism evidence="11 12">
    <name type="scientific">Angiostrongylus cantonensis</name>
    <name type="common">Rat lungworm</name>
    <dbReference type="NCBI Taxonomy" id="6313"/>
    <lineage>
        <taxon>Eukaryota</taxon>
        <taxon>Metazoa</taxon>
        <taxon>Ecdysozoa</taxon>
        <taxon>Nematoda</taxon>
        <taxon>Chromadorea</taxon>
        <taxon>Rhabditida</taxon>
        <taxon>Rhabditina</taxon>
        <taxon>Rhabditomorpha</taxon>
        <taxon>Strongyloidea</taxon>
        <taxon>Metastrongylidae</taxon>
        <taxon>Angiostrongylus</taxon>
    </lineage>
</organism>
<dbReference type="PANTHER" id="PTHR46223:SF3">
    <property type="entry name" value="HISTONE-LYSINE N-METHYLTRANSFERASE SET-23"/>
    <property type="match status" value="1"/>
</dbReference>
<keyword evidence="11" id="KW-1185">Reference proteome</keyword>
<dbReference type="GO" id="GO:0008270">
    <property type="term" value="F:zinc ion binding"/>
    <property type="evidence" value="ECO:0007669"/>
    <property type="project" value="InterPro"/>
</dbReference>
<evidence type="ECO:0000256" key="1">
    <source>
        <dbReference type="ARBA" id="ARBA00004286"/>
    </source>
</evidence>
<dbReference type="GO" id="GO:0005634">
    <property type="term" value="C:nucleus"/>
    <property type="evidence" value="ECO:0007669"/>
    <property type="project" value="InterPro"/>
</dbReference>
<evidence type="ECO:0000259" key="8">
    <source>
        <dbReference type="PROSITE" id="PS50280"/>
    </source>
</evidence>
<dbReference type="InterPro" id="IPR001214">
    <property type="entry name" value="SET_dom"/>
</dbReference>
<evidence type="ECO:0000313" key="12">
    <source>
        <dbReference type="WBParaSite" id="ACAC_0000171701-mRNA-1"/>
    </source>
</evidence>
<dbReference type="Pfam" id="PF00856">
    <property type="entry name" value="SET"/>
    <property type="match status" value="1"/>
</dbReference>
<keyword evidence="2" id="KW-0158">Chromosome</keyword>
<comment type="subcellular location">
    <subcellularLocation>
        <location evidence="1">Chromosome</location>
    </subcellularLocation>
</comment>
<keyword evidence="5" id="KW-0949">S-adenosyl-L-methionine</keyword>
<dbReference type="InterPro" id="IPR003616">
    <property type="entry name" value="Post-SET_dom"/>
</dbReference>
<evidence type="ECO:0000256" key="5">
    <source>
        <dbReference type="ARBA" id="ARBA00022691"/>
    </source>
</evidence>
<name>A0A158P6Y1_ANGCA</name>
<dbReference type="Gene3D" id="2.170.270.10">
    <property type="entry name" value="SET domain"/>
    <property type="match status" value="1"/>
</dbReference>
<dbReference type="SMART" id="SM00317">
    <property type="entry name" value="SET"/>
    <property type="match status" value="1"/>
</dbReference>
<dbReference type="InterPro" id="IPR007728">
    <property type="entry name" value="Pre-SET_dom"/>
</dbReference>
<evidence type="ECO:0000256" key="6">
    <source>
        <dbReference type="ARBA" id="ARBA00022723"/>
    </source>
</evidence>
<dbReference type="InterPro" id="IPR050973">
    <property type="entry name" value="H3K9_Histone-Lys_N-MTase"/>
</dbReference>
<evidence type="ECO:0000256" key="4">
    <source>
        <dbReference type="ARBA" id="ARBA00022679"/>
    </source>
</evidence>
<evidence type="ECO:0000256" key="7">
    <source>
        <dbReference type="ARBA" id="ARBA00022833"/>
    </source>
</evidence>
<keyword evidence="4" id="KW-0808">Transferase</keyword>
<evidence type="ECO:0000313" key="11">
    <source>
        <dbReference type="Proteomes" id="UP000035642"/>
    </source>
</evidence>
<keyword evidence="3" id="KW-0489">Methyltransferase</keyword>
<proteinExistence type="predicted"/>
<dbReference type="WBParaSite" id="ACAC_0000171701-mRNA-1">
    <property type="protein sequence ID" value="ACAC_0000171701-mRNA-1"/>
    <property type="gene ID" value="ACAC_0000171701"/>
</dbReference>
<sequence length="232" mass="25710">MDFEYITTSVPGPGTDEAKWEVLFGCKCIGECSAKEKCECLLGAEKSSGAPILECHNECLCSERLEPCRNRVVQLGVKVALEVYYCSDEKGFGVRAVRDIPPGTFVCEYAGEILNKDEVERRATSSHNHNYTLTVREYSGGGITTTFVDPRYRGNLARFINHGCEPNLSITIVRMGYTVPCIGLFANRFISAGEEICYDYGISAFEGENRKKCYCGFPSCRMFLPMSGTASE</sequence>
<dbReference type="GO" id="GO:0005694">
    <property type="term" value="C:chromosome"/>
    <property type="evidence" value="ECO:0007669"/>
    <property type="project" value="UniProtKB-SubCell"/>
</dbReference>
<evidence type="ECO:0000256" key="3">
    <source>
        <dbReference type="ARBA" id="ARBA00022603"/>
    </source>
</evidence>
<evidence type="ECO:0000259" key="10">
    <source>
        <dbReference type="PROSITE" id="PS50868"/>
    </source>
</evidence>
<feature type="domain" description="SET" evidence="8">
    <location>
        <begin position="79"/>
        <end position="201"/>
    </location>
</feature>
<protein>
    <submittedName>
        <fullName evidence="12">Histone-lysine N-methyltransferase SETMAR</fullName>
    </submittedName>
</protein>
<dbReference type="GO" id="GO:0032259">
    <property type="term" value="P:methylation"/>
    <property type="evidence" value="ECO:0007669"/>
    <property type="project" value="UniProtKB-KW"/>
</dbReference>
<feature type="domain" description="Post-SET" evidence="10">
    <location>
        <begin position="209"/>
        <end position="225"/>
    </location>
</feature>
<dbReference type="InterPro" id="IPR046341">
    <property type="entry name" value="SET_dom_sf"/>
</dbReference>
<dbReference type="SUPFAM" id="SSF82199">
    <property type="entry name" value="SET domain"/>
    <property type="match status" value="1"/>
</dbReference>
<dbReference type="STRING" id="6313.A0A158P6Y1"/>
<evidence type="ECO:0000259" key="9">
    <source>
        <dbReference type="PROSITE" id="PS50867"/>
    </source>
</evidence>
<reference evidence="12" key="2">
    <citation type="submission" date="2016-04" db="UniProtKB">
        <authorList>
            <consortium name="WormBaseParasite"/>
        </authorList>
    </citation>
    <scope>IDENTIFICATION</scope>
</reference>
<keyword evidence="7" id="KW-0862">Zinc</keyword>
<accession>A0A158P6Y1</accession>
<reference evidence="11" key="1">
    <citation type="submission" date="2012-09" db="EMBL/GenBank/DDBJ databases">
        <authorList>
            <person name="Martin A.A."/>
        </authorList>
    </citation>
    <scope>NUCLEOTIDE SEQUENCE</scope>
</reference>
<evidence type="ECO:0000256" key="2">
    <source>
        <dbReference type="ARBA" id="ARBA00022454"/>
    </source>
</evidence>
<dbReference type="PROSITE" id="PS50867">
    <property type="entry name" value="PRE_SET"/>
    <property type="match status" value="1"/>
</dbReference>